<dbReference type="InterPro" id="IPR041664">
    <property type="entry name" value="AAA_16"/>
</dbReference>
<dbReference type="GO" id="GO:0005737">
    <property type="term" value="C:cytoplasm"/>
    <property type="evidence" value="ECO:0007669"/>
    <property type="project" value="TreeGrafter"/>
</dbReference>
<name>A0A820FYE8_9BILA</name>
<dbReference type="InterPro" id="IPR050130">
    <property type="entry name" value="ClpA_ClpB"/>
</dbReference>
<accession>A0A820FYE8</accession>
<evidence type="ECO:0000259" key="3">
    <source>
        <dbReference type="Pfam" id="PF13191"/>
    </source>
</evidence>
<comment type="caution">
    <text evidence="4">The sequence shown here is derived from an EMBL/GenBank/DDBJ whole genome shotgun (WGS) entry which is preliminary data.</text>
</comment>
<dbReference type="PANTHER" id="PTHR11638:SF18">
    <property type="entry name" value="HEAT SHOCK PROTEIN 104"/>
    <property type="match status" value="1"/>
</dbReference>
<dbReference type="EMBL" id="CAJOBE010026088">
    <property type="protein sequence ID" value="CAF4271271.1"/>
    <property type="molecule type" value="Genomic_DNA"/>
</dbReference>
<evidence type="ECO:0000313" key="5">
    <source>
        <dbReference type="Proteomes" id="UP000663874"/>
    </source>
</evidence>
<evidence type="ECO:0000313" key="4">
    <source>
        <dbReference type="EMBL" id="CAF4271271.1"/>
    </source>
</evidence>
<feature type="domain" description="Orc1-like AAA ATPase" evidence="3">
    <location>
        <begin position="38"/>
        <end position="84"/>
    </location>
</feature>
<dbReference type="AlphaFoldDB" id="A0A820FYE8"/>
<feature type="non-terminal residue" evidence="4">
    <location>
        <position position="121"/>
    </location>
</feature>
<gene>
    <name evidence="4" type="ORF">FNK824_LOCUS39502</name>
</gene>
<proteinExistence type="predicted"/>
<dbReference type="GO" id="GO:0016887">
    <property type="term" value="F:ATP hydrolysis activity"/>
    <property type="evidence" value="ECO:0007669"/>
    <property type="project" value="TreeGrafter"/>
</dbReference>
<feature type="non-terminal residue" evidence="4">
    <location>
        <position position="1"/>
    </location>
</feature>
<evidence type="ECO:0000256" key="2">
    <source>
        <dbReference type="ARBA" id="ARBA00022840"/>
    </source>
</evidence>
<dbReference type="Gene3D" id="3.40.50.300">
    <property type="entry name" value="P-loop containing nucleotide triphosphate hydrolases"/>
    <property type="match status" value="1"/>
</dbReference>
<dbReference type="InterPro" id="IPR027417">
    <property type="entry name" value="P-loop_NTPase"/>
</dbReference>
<evidence type="ECO:0000256" key="1">
    <source>
        <dbReference type="ARBA" id="ARBA00022741"/>
    </source>
</evidence>
<keyword evidence="1" id="KW-0547">Nucleotide-binding</keyword>
<organism evidence="4 5">
    <name type="scientific">Rotaria sordida</name>
    <dbReference type="NCBI Taxonomy" id="392033"/>
    <lineage>
        <taxon>Eukaryota</taxon>
        <taxon>Metazoa</taxon>
        <taxon>Spiralia</taxon>
        <taxon>Gnathifera</taxon>
        <taxon>Rotifera</taxon>
        <taxon>Eurotatoria</taxon>
        <taxon>Bdelloidea</taxon>
        <taxon>Philodinida</taxon>
        <taxon>Philodinidae</taxon>
        <taxon>Rotaria</taxon>
    </lineage>
</organism>
<dbReference type="GO" id="GO:0005524">
    <property type="term" value="F:ATP binding"/>
    <property type="evidence" value="ECO:0007669"/>
    <property type="project" value="UniProtKB-KW"/>
</dbReference>
<dbReference type="GO" id="GO:0034605">
    <property type="term" value="P:cellular response to heat"/>
    <property type="evidence" value="ECO:0007669"/>
    <property type="project" value="TreeGrafter"/>
</dbReference>
<protein>
    <recommendedName>
        <fullName evidence="3">Orc1-like AAA ATPase domain-containing protein</fullName>
    </recommendedName>
</protein>
<dbReference type="CDD" id="cd00009">
    <property type="entry name" value="AAA"/>
    <property type="match status" value="1"/>
</dbReference>
<dbReference type="Pfam" id="PF13191">
    <property type="entry name" value="AAA_16"/>
    <property type="match status" value="1"/>
</dbReference>
<keyword evidence="2" id="KW-0067">ATP-binding</keyword>
<dbReference type="SUPFAM" id="SSF52540">
    <property type="entry name" value="P-loop containing nucleoside triphosphate hydrolases"/>
    <property type="match status" value="1"/>
</dbReference>
<dbReference type="Proteomes" id="UP000663874">
    <property type="component" value="Unassembled WGS sequence"/>
</dbReference>
<dbReference type="PANTHER" id="PTHR11638">
    <property type="entry name" value="ATP-DEPENDENT CLP PROTEASE"/>
    <property type="match status" value="1"/>
</dbReference>
<sequence>TSLSNVISYSVHNLIYEAILKHGGDFVDNVEVLKSNLVVGRDQEIQQCAEILSRQTKNNLLLIGEPGVGKTAIVKSLAQRIIHQDINDILSKRLIALDLEALFVGTSHRNELKERLKSILK</sequence>
<reference evidence="4" key="1">
    <citation type="submission" date="2021-02" db="EMBL/GenBank/DDBJ databases">
        <authorList>
            <person name="Nowell W R."/>
        </authorList>
    </citation>
    <scope>NUCLEOTIDE SEQUENCE</scope>
</reference>